<reference evidence="2" key="1">
    <citation type="submission" date="2014-08" db="EMBL/GenBank/DDBJ databases">
        <title>Coriobacteriaceae sp. complete genome.</title>
        <authorList>
            <person name="Looft T."/>
            <person name="Bayles D.O."/>
            <person name="Stanton T.B."/>
        </authorList>
    </citation>
    <scope>NUCLEOTIDE SEQUENCE [LARGE SCALE GENOMIC DNA]</scope>
    <source>
        <strain evidence="2">68-1-3</strain>
    </source>
</reference>
<dbReference type="RefSeq" id="WP_039689051.1">
    <property type="nucleotide sequence ID" value="NZ_CP009302.1"/>
</dbReference>
<dbReference type="KEGG" id="cbac:JI75_04520"/>
<dbReference type="Pfam" id="PF14014">
    <property type="entry name" value="DUF4230"/>
    <property type="match status" value="1"/>
</dbReference>
<protein>
    <recommendedName>
        <fullName evidence="3">DUF4230 domain-containing protein</fullName>
    </recommendedName>
</protein>
<accession>A0A0A8B3W4</accession>
<dbReference type="STRING" id="1531429.JI75_04520"/>
<dbReference type="HOGENOM" id="CLU_1401240_0_0_11"/>
<dbReference type="OrthoDB" id="3186453at2"/>
<evidence type="ECO:0000313" key="2">
    <source>
        <dbReference type="Proteomes" id="UP000031121"/>
    </source>
</evidence>
<keyword evidence="2" id="KW-1185">Reference proteome</keyword>
<name>A0A0A8B3W4_9ACTN</name>
<dbReference type="AlphaFoldDB" id="A0A0A8B3W4"/>
<organism evidence="1 2">
    <name type="scientific">Berryella intestinalis</name>
    <dbReference type="NCBI Taxonomy" id="1531429"/>
    <lineage>
        <taxon>Bacteria</taxon>
        <taxon>Bacillati</taxon>
        <taxon>Actinomycetota</taxon>
        <taxon>Coriobacteriia</taxon>
        <taxon>Eggerthellales</taxon>
        <taxon>Eggerthellaceae</taxon>
        <taxon>Berryella</taxon>
    </lineage>
</organism>
<sequence>MNPRKAACIAVLISALALCMTGCRKEESNTPDFSGYTKIAELATKECTYHNVAEIYNDGTDILFGINVGYKKAWFEYDCKVTLGIDVSKVKIEGPDQNNVVTIYIPEAQVIGLPVADENTFSDIYKDTGLLTGIETSDQSKAYEIAQEEMKRSIEADTDLMNQAKEQAKTLLGGYVQRIGASMNQNYEIKFVDAI</sequence>
<proteinExistence type="predicted"/>
<reference evidence="1 2" key="2">
    <citation type="journal article" date="2015" name="Genome Announc.">
        <title>Complete Genome Sequence of Coriobacteriaceae Strain 68-1-3, a Novel Mucus-Degrading Isolate from the Swine Intestinal Tract.</title>
        <authorList>
            <person name="Looft T."/>
            <person name="Bayles D.O."/>
            <person name="Alt D.P."/>
            <person name="Stanton T.B."/>
        </authorList>
    </citation>
    <scope>NUCLEOTIDE SEQUENCE [LARGE SCALE GENOMIC DNA]</scope>
    <source>
        <strain evidence="1 2">68-1-3</strain>
    </source>
</reference>
<dbReference type="EMBL" id="CP009302">
    <property type="protein sequence ID" value="AJC12039.1"/>
    <property type="molecule type" value="Genomic_DNA"/>
</dbReference>
<dbReference type="InterPro" id="IPR025324">
    <property type="entry name" value="DUF4230"/>
</dbReference>
<evidence type="ECO:0008006" key="3">
    <source>
        <dbReference type="Google" id="ProtNLM"/>
    </source>
</evidence>
<dbReference type="Proteomes" id="UP000031121">
    <property type="component" value="Chromosome"/>
</dbReference>
<evidence type="ECO:0000313" key="1">
    <source>
        <dbReference type="EMBL" id="AJC12039.1"/>
    </source>
</evidence>
<gene>
    <name evidence="1" type="ORF">JI75_04520</name>
</gene>